<dbReference type="EMBL" id="CP118615">
    <property type="protein sequence ID" value="WDZ84865.1"/>
    <property type="molecule type" value="Genomic_DNA"/>
</dbReference>
<sequence length="301" mass="32598">MTTASAPPASQSPASGPPVTGSPVSGSPVTRSPGEEFAAAYLADPATAEVRFDFTITDAFQPTKERPRVTVRNLFRKRMVDLDPVRFWCERRPDAAEAATVHEVQLRREAAFRFGMAQAGVHPVRAWVQLPAELAEDPEGLAVFVDYRLLVRLATAENQALTIGEHGLLRHPEIAKLPYRHDWLTGLLAACDEIEQTGATPHAMIVNPRDYYTHLLGRGSLLADLTRNGVQISRTRMVAPGEAVVGDFAMAARLLDAGRSAIRVAVPPPGTFATDGPAVCAEIHEGLAIHLPTHFFHVVPA</sequence>
<reference evidence="2 3" key="1">
    <citation type="submission" date="2023-02" db="EMBL/GenBank/DDBJ databases">
        <authorList>
            <person name="Mo P."/>
        </authorList>
    </citation>
    <scope>NUCLEOTIDE SEQUENCE [LARGE SCALE GENOMIC DNA]</scope>
    <source>
        <strain evidence="2 3">HUAS 3</strain>
    </source>
</reference>
<dbReference type="Gene3D" id="3.30.2320.10">
    <property type="entry name" value="hypothetical protein PF0899 domain"/>
    <property type="match status" value="1"/>
</dbReference>
<proteinExistence type="predicted"/>
<name>A0ABY7ZPJ0_9ACTN</name>
<dbReference type="RefSeq" id="WP_275031513.1">
    <property type="nucleotide sequence ID" value="NZ_CP118615.1"/>
</dbReference>
<feature type="region of interest" description="Disordered" evidence="1">
    <location>
        <begin position="1"/>
        <end position="32"/>
    </location>
</feature>
<protein>
    <submittedName>
        <fullName evidence="2">Family 3 encapsulin nanocompartment shell protein</fullName>
    </submittedName>
</protein>
<dbReference type="SUPFAM" id="SSF56563">
    <property type="entry name" value="Major capsid protein gp5"/>
    <property type="match status" value="1"/>
</dbReference>
<gene>
    <name evidence="2" type="ORF">PVK37_31400</name>
</gene>
<feature type="compositionally biased region" description="Low complexity" evidence="1">
    <location>
        <begin position="1"/>
        <end position="30"/>
    </location>
</feature>
<evidence type="ECO:0000313" key="3">
    <source>
        <dbReference type="Proteomes" id="UP001219605"/>
    </source>
</evidence>
<dbReference type="NCBIfam" id="NF041188">
    <property type="entry name" value="encap_f3"/>
    <property type="match status" value="1"/>
</dbReference>
<organism evidence="2 3">
    <name type="scientific">Micromonospora cathayae</name>
    <dbReference type="NCBI Taxonomy" id="3028804"/>
    <lineage>
        <taxon>Bacteria</taxon>
        <taxon>Bacillati</taxon>
        <taxon>Actinomycetota</taxon>
        <taxon>Actinomycetes</taxon>
        <taxon>Micromonosporales</taxon>
        <taxon>Micromonosporaceae</taxon>
        <taxon>Micromonospora</taxon>
    </lineage>
</organism>
<keyword evidence="3" id="KW-1185">Reference proteome</keyword>
<dbReference type="Proteomes" id="UP001219605">
    <property type="component" value="Chromosome"/>
</dbReference>
<evidence type="ECO:0000313" key="2">
    <source>
        <dbReference type="EMBL" id="WDZ84865.1"/>
    </source>
</evidence>
<evidence type="ECO:0000256" key="1">
    <source>
        <dbReference type="SAM" id="MobiDB-lite"/>
    </source>
</evidence>
<accession>A0ABY7ZPJ0</accession>
<dbReference type="Gene3D" id="3.30.2400.10">
    <property type="entry name" value="Major capsid protein gp5"/>
    <property type="match status" value="1"/>
</dbReference>